<feature type="transmembrane region" description="Helical" evidence="7">
    <location>
        <begin position="77"/>
        <end position="104"/>
    </location>
</feature>
<dbReference type="PIRSF" id="PIRSF006060">
    <property type="entry name" value="AA_transporter"/>
    <property type="match status" value="1"/>
</dbReference>
<dbReference type="GO" id="GO:0022857">
    <property type="term" value="F:transmembrane transporter activity"/>
    <property type="evidence" value="ECO:0007669"/>
    <property type="project" value="InterPro"/>
</dbReference>
<dbReference type="AlphaFoldDB" id="A0A1Q8BTV8"/>
<evidence type="ECO:0000256" key="5">
    <source>
        <dbReference type="ARBA" id="ARBA00023136"/>
    </source>
</evidence>
<feature type="transmembrane region" description="Helical" evidence="7">
    <location>
        <begin position="36"/>
        <end position="56"/>
    </location>
</feature>
<evidence type="ECO:0000256" key="2">
    <source>
        <dbReference type="ARBA" id="ARBA00022475"/>
    </source>
</evidence>
<feature type="transmembrane region" description="Helical" evidence="7">
    <location>
        <begin position="387"/>
        <end position="412"/>
    </location>
</feature>
<feature type="transmembrane region" description="Helical" evidence="7">
    <location>
        <begin position="219"/>
        <end position="239"/>
    </location>
</feature>
<keyword evidence="5 7" id="KW-0472">Membrane</keyword>
<comment type="subcellular location">
    <subcellularLocation>
        <location evidence="1">Cell membrane</location>
        <topology evidence="1">Multi-pass membrane protein</topology>
    </subcellularLocation>
</comment>
<gene>
    <name evidence="8" type="ORF">BU204_37010</name>
</gene>
<feature type="compositionally biased region" description="Basic and acidic residues" evidence="6">
    <location>
        <begin position="474"/>
        <end position="485"/>
    </location>
</feature>
<proteinExistence type="predicted"/>
<keyword evidence="4 7" id="KW-1133">Transmembrane helix</keyword>
<keyword evidence="2" id="KW-1003">Cell membrane</keyword>
<evidence type="ECO:0000313" key="8">
    <source>
        <dbReference type="EMBL" id="OLF05551.1"/>
    </source>
</evidence>
<reference evidence="8 9" key="1">
    <citation type="submission" date="2016-12" db="EMBL/GenBank/DDBJ databases">
        <title>The draft genome sequence of Actinophytocola sp. 11-183.</title>
        <authorList>
            <person name="Wang W."/>
            <person name="Yuan L."/>
        </authorList>
    </citation>
    <scope>NUCLEOTIDE SEQUENCE [LARGE SCALE GENOMIC DNA]</scope>
    <source>
        <strain evidence="8 9">11-183</strain>
    </source>
</reference>
<sequence length="485" mass="50794">MPSVTFFVISAATPLTVVAGVVTTGYAVTGITGLPLGFLIIGAVLALFCMGYVAMARDVANAGAFSAYIARGIGRPIGVAGAWVAVAAYNALQVGLYGVIGAAATPLLAVWLSLQLPWWAVALVAWLLVAVLGLLHVDLNSRVLAVLLVAEVAIILLYSLANLTHPATGTVRFDGLDPTTLATPGLGAVLALAVLGFVGFESTVVYSEEARDPQRTIRIASFITVAVITALYTMSSWAMTVATGPDQIITQSQTHSAELIFHLAGQHLGPTLVDLGRVLFVTSVLAAMISFHNTTARYIFALGRERVLPEILGHTSPRTGAPQLGSLLQTAVGLAVILLYATAGWDPVAHLFFWGGTAGGVGVLLLITTTAIAIVRHLARTPTTKTTWRFLAAPVLAATALILVLVLALTNLPTLLGVPPDSPVPWLIPCAYLTFAALGALWALVLYHRRPTAYRSIGLGAKSAALRSGGPVPDHSDFQWDRPPS</sequence>
<dbReference type="Gene3D" id="1.20.1740.10">
    <property type="entry name" value="Amino acid/polyamine transporter I"/>
    <property type="match status" value="1"/>
</dbReference>
<dbReference type="PANTHER" id="PTHR42770">
    <property type="entry name" value="AMINO ACID TRANSPORTER-RELATED"/>
    <property type="match status" value="1"/>
</dbReference>
<dbReference type="Pfam" id="PF13520">
    <property type="entry name" value="AA_permease_2"/>
    <property type="match status" value="1"/>
</dbReference>
<feature type="transmembrane region" description="Helical" evidence="7">
    <location>
        <begin position="324"/>
        <end position="345"/>
    </location>
</feature>
<evidence type="ECO:0000256" key="3">
    <source>
        <dbReference type="ARBA" id="ARBA00022692"/>
    </source>
</evidence>
<dbReference type="Proteomes" id="UP000185596">
    <property type="component" value="Unassembled WGS sequence"/>
</dbReference>
<feature type="region of interest" description="Disordered" evidence="6">
    <location>
        <begin position="466"/>
        <end position="485"/>
    </location>
</feature>
<evidence type="ECO:0000313" key="9">
    <source>
        <dbReference type="Proteomes" id="UP000185596"/>
    </source>
</evidence>
<dbReference type="InterPro" id="IPR002293">
    <property type="entry name" value="AA/rel_permease1"/>
</dbReference>
<feature type="transmembrane region" description="Helical" evidence="7">
    <location>
        <begin position="424"/>
        <end position="447"/>
    </location>
</feature>
<evidence type="ECO:0000256" key="1">
    <source>
        <dbReference type="ARBA" id="ARBA00004651"/>
    </source>
</evidence>
<dbReference type="EMBL" id="MSIE01000136">
    <property type="protein sequence ID" value="OLF05551.1"/>
    <property type="molecule type" value="Genomic_DNA"/>
</dbReference>
<evidence type="ECO:0000256" key="6">
    <source>
        <dbReference type="SAM" id="MobiDB-lite"/>
    </source>
</evidence>
<dbReference type="GO" id="GO:0005886">
    <property type="term" value="C:plasma membrane"/>
    <property type="evidence" value="ECO:0007669"/>
    <property type="project" value="UniProtKB-SubCell"/>
</dbReference>
<feature type="transmembrane region" description="Helical" evidence="7">
    <location>
        <begin position="116"/>
        <end position="136"/>
    </location>
</feature>
<feature type="transmembrane region" description="Helical" evidence="7">
    <location>
        <begin position="351"/>
        <end position="375"/>
    </location>
</feature>
<comment type="caution">
    <text evidence="8">The sequence shown here is derived from an EMBL/GenBank/DDBJ whole genome shotgun (WGS) entry which is preliminary data.</text>
</comment>
<evidence type="ECO:0000256" key="7">
    <source>
        <dbReference type="SAM" id="Phobius"/>
    </source>
</evidence>
<feature type="transmembrane region" description="Helical" evidence="7">
    <location>
        <begin position="181"/>
        <end position="207"/>
    </location>
</feature>
<dbReference type="InterPro" id="IPR050367">
    <property type="entry name" value="APC_superfamily"/>
</dbReference>
<accession>A0A1Q8BTV8</accession>
<protein>
    <submittedName>
        <fullName evidence="8">Amino acid permease</fullName>
    </submittedName>
</protein>
<evidence type="ECO:0000256" key="4">
    <source>
        <dbReference type="ARBA" id="ARBA00022989"/>
    </source>
</evidence>
<dbReference type="PANTHER" id="PTHR42770:SF16">
    <property type="entry name" value="AMINO ACID PERMEASE"/>
    <property type="match status" value="1"/>
</dbReference>
<organism evidence="8 9">
    <name type="scientific">Actinophytocola xanthii</name>
    <dbReference type="NCBI Taxonomy" id="1912961"/>
    <lineage>
        <taxon>Bacteria</taxon>
        <taxon>Bacillati</taxon>
        <taxon>Actinomycetota</taxon>
        <taxon>Actinomycetes</taxon>
        <taxon>Pseudonocardiales</taxon>
        <taxon>Pseudonocardiaceae</taxon>
    </lineage>
</organism>
<feature type="transmembrane region" description="Helical" evidence="7">
    <location>
        <begin position="278"/>
        <end position="303"/>
    </location>
</feature>
<keyword evidence="9" id="KW-1185">Reference proteome</keyword>
<keyword evidence="3 7" id="KW-0812">Transmembrane</keyword>
<dbReference type="STRING" id="1912961.BU204_37010"/>
<feature type="transmembrane region" description="Helical" evidence="7">
    <location>
        <begin position="143"/>
        <end position="161"/>
    </location>
</feature>
<name>A0A1Q8BTV8_9PSEU</name>